<dbReference type="InterPro" id="IPR034457">
    <property type="entry name" value="Organic_radical-activating"/>
</dbReference>
<evidence type="ECO:0000256" key="4">
    <source>
        <dbReference type="ARBA" id="ARBA00022691"/>
    </source>
</evidence>
<evidence type="ECO:0000256" key="2">
    <source>
        <dbReference type="ARBA" id="ARBA00009777"/>
    </source>
</evidence>
<dbReference type="GO" id="GO:0051539">
    <property type="term" value="F:4 iron, 4 sulfur cluster binding"/>
    <property type="evidence" value="ECO:0007669"/>
    <property type="project" value="UniProtKB-UniRule"/>
</dbReference>
<dbReference type="NCBIfam" id="TIGR02493">
    <property type="entry name" value="PFLA"/>
    <property type="match status" value="1"/>
</dbReference>
<dbReference type="OrthoDB" id="9782387at2"/>
<keyword evidence="12" id="KW-1185">Reference proteome</keyword>
<dbReference type="AlphaFoldDB" id="A0A1Q2HSW1"/>
<dbReference type="InterPro" id="IPR012838">
    <property type="entry name" value="PFL1_activating"/>
</dbReference>
<dbReference type="KEGG" id="pbu:L21SP3_02206"/>
<dbReference type="GO" id="GO:0043365">
    <property type="term" value="F:[formate-C-acetyltransferase]-activating enzyme activity"/>
    <property type="evidence" value="ECO:0007669"/>
    <property type="project" value="UniProtKB-UniRule"/>
</dbReference>
<dbReference type="InterPro" id="IPR058240">
    <property type="entry name" value="rSAM_sf"/>
</dbReference>
<dbReference type="Proteomes" id="UP000188273">
    <property type="component" value="Chromosome"/>
</dbReference>
<keyword evidence="6 9" id="KW-0560">Oxidoreductase</keyword>
<gene>
    <name evidence="11" type="primary">pflA</name>
    <name evidence="11" type="ORF">L21SP3_02206</name>
</gene>
<keyword evidence="11" id="KW-0670">Pyruvate</keyword>
<dbReference type="PROSITE" id="PS51918">
    <property type="entry name" value="RADICAL_SAM"/>
    <property type="match status" value="1"/>
</dbReference>
<name>A0A1Q2HSW1_9BACT</name>
<evidence type="ECO:0000256" key="3">
    <source>
        <dbReference type="ARBA" id="ARBA00022485"/>
    </source>
</evidence>
<comment type="catalytic activity">
    <reaction evidence="9">
        <text>glycyl-[formate C-acetyltransferase] + reduced [flavodoxin] + S-adenosyl-L-methionine = glycin-2-yl radical-[formate C-acetyltransferase] + semiquinone [flavodoxin] + 5'-deoxyadenosine + L-methionine + H(+)</text>
        <dbReference type="Rhea" id="RHEA:19225"/>
        <dbReference type="Rhea" id="RHEA-COMP:10622"/>
        <dbReference type="Rhea" id="RHEA-COMP:12190"/>
        <dbReference type="Rhea" id="RHEA-COMP:12191"/>
        <dbReference type="Rhea" id="RHEA-COMP:14480"/>
        <dbReference type="ChEBI" id="CHEBI:15378"/>
        <dbReference type="ChEBI" id="CHEBI:17319"/>
        <dbReference type="ChEBI" id="CHEBI:29947"/>
        <dbReference type="ChEBI" id="CHEBI:32722"/>
        <dbReference type="ChEBI" id="CHEBI:57618"/>
        <dbReference type="ChEBI" id="CHEBI:57844"/>
        <dbReference type="ChEBI" id="CHEBI:59789"/>
        <dbReference type="ChEBI" id="CHEBI:140311"/>
        <dbReference type="EC" id="1.97.1.4"/>
    </reaction>
</comment>
<dbReference type="EC" id="1.97.1.4" evidence="9"/>
<feature type="domain" description="Radical SAM core" evidence="10">
    <location>
        <begin position="16"/>
        <end position="237"/>
    </location>
</feature>
<keyword evidence="8 9" id="KW-0411">Iron-sulfur</keyword>
<evidence type="ECO:0000313" key="11">
    <source>
        <dbReference type="EMBL" id="AQQ10374.1"/>
    </source>
</evidence>
<keyword evidence="3 9" id="KW-0004">4Fe-4S</keyword>
<dbReference type="PROSITE" id="PS01087">
    <property type="entry name" value="RADICAL_ACTIVATING"/>
    <property type="match status" value="1"/>
</dbReference>
<dbReference type="RefSeq" id="WP_077541523.1">
    <property type="nucleotide sequence ID" value="NZ_CP019633.1"/>
</dbReference>
<comment type="cofactor">
    <cofactor evidence="9">
        <name>[4Fe-4S] cluster</name>
        <dbReference type="ChEBI" id="CHEBI:49883"/>
    </cofactor>
    <text evidence="9">Binds 1 [4Fe-4S] cluster. The cluster is coordinated with 3 cysteines and an exchangeable S-adenosyl-L-methionine.</text>
</comment>
<dbReference type="InterPro" id="IPR001989">
    <property type="entry name" value="Radical_activat_CS"/>
</dbReference>
<evidence type="ECO:0000256" key="8">
    <source>
        <dbReference type="ARBA" id="ARBA00023014"/>
    </source>
</evidence>
<comment type="function">
    <text evidence="9">Activation of pyruvate formate-lyase under anaerobic conditions by generation of an organic free radical, using S-adenosylmethionine and reduced flavodoxin as cosubstrates to produce 5'-deoxy-adenosine.</text>
</comment>
<protein>
    <recommendedName>
        <fullName evidence="9">Pyruvate formate-lyase-activating enzyme</fullName>
        <ecNumber evidence="9">1.97.1.4</ecNumber>
    </recommendedName>
</protein>
<dbReference type="InterPro" id="IPR007197">
    <property type="entry name" value="rSAM"/>
</dbReference>
<dbReference type="CDD" id="cd01335">
    <property type="entry name" value="Radical_SAM"/>
    <property type="match status" value="1"/>
</dbReference>
<dbReference type="SFLD" id="SFLDG01066">
    <property type="entry name" value="organic_radical-activating_enz"/>
    <property type="match status" value="1"/>
</dbReference>
<keyword evidence="7 9" id="KW-0408">Iron</keyword>
<keyword evidence="9" id="KW-0963">Cytoplasm</keyword>
<accession>A0A1Q2HSW1</accession>
<dbReference type="Pfam" id="PF04055">
    <property type="entry name" value="Radical_SAM"/>
    <property type="match status" value="1"/>
</dbReference>
<dbReference type="PANTHER" id="PTHR30352:SF5">
    <property type="entry name" value="PYRUVATE FORMATE-LYASE 1-ACTIVATING ENZYME"/>
    <property type="match status" value="1"/>
</dbReference>
<sequence length="242" mass="27500">MFTEGYIHSIQSMGTLDGPGTRCVVFFQGCSKRCIYCHNPDSWKINAGEKTKSTEIIKLVERYRPYYGEKGGITLSGGEPLLQPEFAAEIFQMCREKGIHTALDTAGAKPEEKTKKVLQLTDLVLLDIKHSSKEKFRQITGEGPEEMFEFLDYVTNAGIEMWVRQVIVPEINDSNEDMHQLAELLKGRANLKKVELLPYHSMGREKWGKLGLDYPLENTKPLEKSEIKGLIEFLRSRNLPAC</sequence>
<evidence type="ECO:0000256" key="7">
    <source>
        <dbReference type="ARBA" id="ARBA00023004"/>
    </source>
</evidence>
<dbReference type="Gene3D" id="3.20.20.70">
    <property type="entry name" value="Aldolase class I"/>
    <property type="match status" value="1"/>
</dbReference>
<evidence type="ECO:0000313" key="12">
    <source>
        <dbReference type="Proteomes" id="UP000188273"/>
    </source>
</evidence>
<evidence type="ECO:0000256" key="6">
    <source>
        <dbReference type="ARBA" id="ARBA00023002"/>
    </source>
</evidence>
<dbReference type="PANTHER" id="PTHR30352">
    <property type="entry name" value="PYRUVATE FORMATE-LYASE-ACTIVATING ENZYME"/>
    <property type="match status" value="1"/>
</dbReference>
<evidence type="ECO:0000256" key="5">
    <source>
        <dbReference type="ARBA" id="ARBA00022723"/>
    </source>
</evidence>
<dbReference type="SUPFAM" id="SSF102114">
    <property type="entry name" value="Radical SAM enzymes"/>
    <property type="match status" value="1"/>
</dbReference>
<evidence type="ECO:0000259" key="10">
    <source>
        <dbReference type="PROSITE" id="PS51918"/>
    </source>
</evidence>
<keyword evidence="11" id="KW-0456">Lyase</keyword>
<dbReference type="SFLD" id="SFLDS00029">
    <property type="entry name" value="Radical_SAM"/>
    <property type="match status" value="1"/>
</dbReference>
<comment type="function">
    <text evidence="1">Activation of pyruvate formate-lyase 1 under anaerobic conditions by generation of an organic free radical, using S-adenosylmethionine and reduced flavodoxin as cosubstrates to produce 5'-deoxy-adenosine.</text>
</comment>
<comment type="similarity">
    <text evidence="2 9">Belongs to the organic radical-activating enzymes family.</text>
</comment>
<organism evidence="11 12">
    <name type="scientific">Sedimentisphaera cyanobacteriorum</name>
    <dbReference type="NCBI Taxonomy" id="1940790"/>
    <lineage>
        <taxon>Bacteria</taxon>
        <taxon>Pseudomonadati</taxon>
        <taxon>Planctomycetota</taxon>
        <taxon>Phycisphaerae</taxon>
        <taxon>Sedimentisphaerales</taxon>
        <taxon>Sedimentisphaeraceae</taxon>
        <taxon>Sedimentisphaera</taxon>
    </lineage>
</organism>
<reference evidence="12" key="1">
    <citation type="submission" date="2017-02" db="EMBL/GenBank/DDBJ databases">
        <title>Comparative genomics and description of representatives of a novel lineage of planctomycetes thriving in anoxic sediments.</title>
        <authorList>
            <person name="Spring S."/>
            <person name="Bunk B."/>
            <person name="Sproer C."/>
            <person name="Klenk H.-P."/>
        </authorList>
    </citation>
    <scope>NUCLEOTIDE SEQUENCE [LARGE SCALE GENOMIC DNA]</scope>
    <source>
        <strain evidence="12">L21-RPul-D3</strain>
    </source>
</reference>
<dbReference type="GO" id="GO:0046872">
    <property type="term" value="F:metal ion binding"/>
    <property type="evidence" value="ECO:0007669"/>
    <property type="project" value="UniProtKB-UniRule"/>
</dbReference>
<dbReference type="GO" id="GO:0005737">
    <property type="term" value="C:cytoplasm"/>
    <property type="evidence" value="ECO:0007669"/>
    <property type="project" value="UniProtKB-SubCell"/>
</dbReference>
<dbReference type="EMBL" id="CP019633">
    <property type="protein sequence ID" value="AQQ10374.1"/>
    <property type="molecule type" value="Genomic_DNA"/>
</dbReference>
<keyword evidence="5 9" id="KW-0479">Metal-binding</keyword>
<evidence type="ECO:0000256" key="1">
    <source>
        <dbReference type="ARBA" id="ARBA00002918"/>
    </source>
</evidence>
<keyword evidence="4 9" id="KW-0949">S-adenosyl-L-methionine</keyword>
<dbReference type="GO" id="GO:0016829">
    <property type="term" value="F:lyase activity"/>
    <property type="evidence" value="ECO:0007669"/>
    <property type="project" value="UniProtKB-KW"/>
</dbReference>
<dbReference type="InterPro" id="IPR013785">
    <property type="entry name" value="Aldolase_TIM"/>
</dbReference>
<comment type="subcellular location">
    <subcellularLocation>
        <location evidence="9">Cytoplasm</location>
    </subcellularLocation>
</comment>
<proteinExistence type="inferred from homology"/>
<dbReference type="STRING" id="1940790.L21SP3_02206"/>
<evidence type="ECO:0000256" key="9">
    <source>
        <dbReference type="RuleBase" id="RU362053"/>
    </source>
</evidence>